<dbReference type="GO" id="GO:0005783">
    <property type="term" value="C:endoplasmic reticulum"/>
    <property type="evidence" value="ECO:0007669"/>
    <property type="project" value="UniProtKB-ARBA"/>
</dbReference>
<evidence type="ECO:0000256" key="2">
    <source>
        <dbReference type="ARBA" id="ARBA00022692"/>
    </source>
</evidence>
<dbReference type="Pfam" id="PF00061">
    <property type="entry name" value="Lipocalin"/>
    <property type="match status" value="1"/>
</dbReference>
<sequence length="382" mass="43873">MAHNLNGLHVFALYLVITSPDCQDKIMPSIAGKYQHYKNEDVDDYFTAVGVPFMGRKMMAMSSPLMEITVDGENMIIKNSSLLRTVEMKYKLGEEYEERMPSTTIKSITTLVNDNELVTQSVIPETGDKCGRHYMFTDDECIITLTHEKAKTPGKSSHRILEVSEFRFVTEIHKANKHFRSYEINSTTNKMAEANQEQQVKILKRLLEGWRMALLPLKSVLLWEHQWHPCAIFASVSILFMTIWLMDLNTLASLAVVGLVLNFVDFIVPIICNTVYGPTGWTGQKEKMYEDICRSIVMNYNKILDQVKSFYSMRENSPSMYYIISISMLCILAWMASTINNVFLLYIFSTVVLLWPGIQQRGIFNTLTSLIYKVPKITQKTE</sequence>
<dbReference type="PANTHER" id="PTHR20952:SF0">
    <property type="entry name" value="ADP-RIBOSYLATION FACTOR-LIKE PROTEIN 6-INTERACTING PROTEIN 1"/>
    <property type="match status" value="1"/>
</dbReference>
<feature type="transmembrane region" description="Helical" evidence="5">
    <location>
        <begin position="342"/>
        <end position="358"/>
    </location>
</feature>
<evidence type="ECO:0000313" key="9">
    <source>
        <dbReference type="EMBL" id="CAH2241160.1"/>
    </source>
</evidence>
<gene>
    <name evidence="9" type="primary">jg3229</name>
    <name evidence="9" type="ORF">PAEG_LOCUS17615</name>
</gene>
<evidence type="ECO:0000259" key="8">
    <source>
        <dbReference type="Pfam" id="PF24456"/>
    </source>
</evidence>
<dbReference type="PANTHER" id="PTHR20952">
    <property type="entry name" value="ADP-RIBOSYLATION-LIKE FACTOR 6-INTERACTING PROTEIN"/>
    <property type="match status" value="1"/>
</dbReference>
<evidence type="ECO:0000256" key="6">
    <source>
        <dbReference type="SAM" id="SignalP"/>
    </source>
</evidence>
<keyword evidence="6" id="KW-0732">Signal</keyword>
<feature type="signal peptide" evidence="6">
    <location>
        <begin position="1"/>
        <end position="22"/>
    </location>
</feature>
<keyword evidence="10" id="KW-1185">Reference proteome</keyword>
<keyword evidence="2 5" id="KW-0812">Transmembrane</keyword>
<accession>A0A8S4RTP9</accession>
<feature type="domain" description="RETREG1-3/ARL6IP-like N-terminal reticulon-homology" evidence="8">
    <location>
        <begin position="212"/>
        <end position="367"/>
    </location>
</feature>
<dbReference type="AlphaFoldDB" id="A0A8S4RTP9"/>
<feature type="domain" description="Lipocalin/cytosolic fatty-acid binding" evidence="7">
    <location>
        <begin position="31"/>
        <end position="117"/>
    </location>
</feature>
<comment type="subcellular location">
    <subcellularLocation>
        <location evidence="1">Membrane</location>
        <topology evidence="1">Multi-pass membrane protein</topology>
    </subcellularLocation>
</comment>
<dbReference type="SUPFAM" id="SSF50814">
    <property type="entry name" value="Lipocalins"/>
    <property type="match status" value="1"/>
</dbReference>
<dbReference type="InterPro" id="IPR000566">
    <property type="entry name" value="Lipocln_cytosolic_FA-bd_dom"/>
</dbReference>
<dbReference type="Gene3D" id="2.40.128.20">
    <property type="match status" value="1"/>
</dbReference>
<evidence type="ECO:0000256" key="1">
    <source>
        <dbReference type="ARBA" id="ARBA00004141"/>
    </source>
</evidence>
<reference evidence="9" key="1">
    <citation type="submission" date="2022-03" db="EMBL/GenBank/DDBJ databases">
        <authorList>
            <person name="Lindestad O."/>
        </authorList>
    </citation>
    <scope>NUCLEOTIDE SEQUENCE</scope>
</reference>
<dbReference type="OrthoDB" id="6416122at2759"/>
<evidence type="ECO:0000256" key="3">
    <source>
        <dbReference type="ARBA" id="ARBA00022989"/>
    </source>
</evidence>
<feature type="transmembrane region" description="Helical" evidence="5">
    <location>
        <begin position="319"/>
        <end position="336"/>
    </location>
</feature>
<protein>
    <submittedName>
        <fullName evidence="9">Jg3229 protein</fullName>
    </submittedName>
</protein>
<keyword evidence="3 5" id="KW-1133">Transmembrane helix</keyword>
<dbReference type="Proteomes" id="UP000838756">
    <property type="component" value="Unassembled WGS sequence"/>
</dbReference>
<name>A0A8S4RTP9_9NEOP</name>
<dbReference type="InterPro" id="IPR057282">
    <property type="entry name" value="RETREG1-3-like_RHD"/>
</dbReference>
<dbReference type="InterPro" id="IPR052114">
    <property type="entry name" value="ER_autophagy_membrane_reg"/>
</dbReference>
<dbReference type="Pfam" id="PF24456">
    <property type="entry name" value="RHD_RETREG1-3"/>
    <property type="match status" value="1"/>
</dbReference>
<comment type="caution">
    <text evidence="9">The sequence shown here is derived from an EMBL/GenBank/DDBJ whole genome shotgun (WGS) entry which is preliminary data.</text>
</comment>
<evidence type="ECO:0000256" key="4">
    <source>
        <dbReference type="ARBA" id="ARBA00023136"/>
    </source>
</evidence>
<evidence type="ECO:0000313" key="10">
    <source>
        <dbReference type="Proteomes" id="UP000838756"/>
    </source>
</evidence>
<dbReference type="GO" id="GO:0016020">
    <property type="term" value="C:membrane"/>
    <property type="evidence" value="ECO:0007669"/>
    <property type="project" value="UniProtKB-SubCell"/>
</dbReference>
<evidence type="ECO:0000256" key="5">
    <source>
        <dbReference type="SAM" id="Phobius"/>
    </source>
</evidence>
<feature type="transmembrane region" description="Helical" evidence="5">
    <location>
        <begin position="252"/>
        <end position="276"/>
    </location>
</feature>
<dbReference type="CDD" id="cd00742">
    <property type="entry name" value="FABP"/>
    <property type="match status" value="1"/>
</dbReference>
<organism evidence="9 10">
    <name type="scientific">Pararge aegeria aegeria</name>
    <dbReference type="NCBI Taxonomy" id="348720"/>
    <lineage>
        <taxon>Eukaryota</taxon>
        <taxon>Metazoa</taxon>
        <taxon>Ecdysozoa</taxon>
        <taxon>Arthropoda</taxon>
        <taxon>Hexapoda</taxon>
        <taxon>Insecta</taxon>
        <taxon>Pterygota</taxon>
        <taxon>Neoptera</taxon>
        <taxon>Endopterygota</taxon>
        <taxon>Lepidoptera</taxon>
        <taxon>Glossata</taxon>
        <taxon>Ditrysia</taxon>
        <taxon>Papilionoidea</taxon>
        <taxon>Nymphalidae</taxon>
        <taxon>Satyrinae</taxon>
        <taxon>Satyrini</taxon>
        <taxon>Parargina</taxon>
        <taxon>Pararge</taxon>
    </lineage>
</organism>
<dbReference type="InterPro" id="IPR012674">
    <property type="entry name" value="Calycin"/>
</dbReference>
<proteinExistence type="predicted"/>
<dbReference type="EMBL" id="CAKXAJ010025574">
    <property type="protein sequence ID" value="CAH2241160.1"/>
    <property type="molecule type" value="Genomic_DNA"/>
</dbReference>
<feature type="chain" id="PRO_5035950150" evidence="6">
    <location>
        <begin position="23"/>
        <end position="382"/>
    </location>
</feature>
<evidence type="ECO:0000259" key="7">
    <source>
        <dbReference type="Pfam" id="PF00061"/>
    </source>
</evidence>
<keyword evidence="4 5" id="KW-0472">Membrane</keyword>